<dbReference type="AlphaFoldDB" id="A0A142F319"/>
<dbReference type="SMR" id="A0A142F319"/>
<evidence type="ECO:0000313" key="8">
    <source>
        <dbReference type="EMBL" id="AMQ67176.1"/>
    </source>
</evidence>
<keyword evidence="4" id="KW-0732">Signal</keyword>
<evidence type="ECO:0000259" key="6">
    <source>
        <dbReference type="Pfam" id="PF07731"/>
    </source>
</evidence>
<dbReference type="Pfam" id="PF00394">
    <property type="entry name" value="Cu-oxidase"/>
    <property type="match status" value="1"/>
</dbReference>
<dbReference type="PANTHER" id="PTHR11709">
    <property type="entry name" value="MULTI-COPPER OXIDASE"/>
    <property type="match status" value="1"/>
</dbReference>
<feature type="chain" id="PRO_5007494617" evidence="4">
    <location>
        <begin position="22"/>
        <end position="482"/>
    </location>
</feature>
<dbReference type="PROSITE" id="PS51257">
    <property type="entry name" value="PROKAR_LIPOPROTEIN"/>
    <property type="match status" value="1"/>
</dbReference>
<dbReference type="CDD" id="cd13900">
    <property type="entry name" value="CuRO_3_Tth-MCO_like"/>
    <property type="match status" value="1"/>
</dbReference>
<dbReference type="GO" id="GO:0052716">
    <property type="term" value="F:hydroquinone:oxygen oxidoreductase activity"/>
    <property type="evidence" value="ECO:0007669"/>
    <property type="project" value="UniProtKB-EC"/>
</dbReference>
<dbReference type="EMBL" id="KT897706">
    <property type="protein sequence ID" value="AMQ67176.1"/>
    <property type="molecule type" value="Genomic_DNA"/>
</dbReference>
<dbReference type="SUPFAM" id="SSF49503">
    <property type="entry name" value="Cupredoxins"/>
    <property type="match status" value="3"/>
</dbReference>
<protein>
    <submittedName>
        <fullName evidence="8">Laccase 1</fullName>
        <ecNumber evidence="8">1.10.3.2</ecNumber>
    </submittedName>
</protein>
<dbReference type="InterPro" id="IPR001117">
    <property type="entry name" value="Cu-oxidase_2nd"/>
</dbReference>
<dbReference type="GO" id="GO:0005507">
    <property type="term" value="F:copper ion binding"/>
    <property type="evidence" value="ECO:0007669"/>
    <property type="project" value="InterPro"/>
</dbReference>
<keyword evidence="2 8" id="KW-0560">Oxidoreductase</keyword>
<evidence type="ECO:0000259" key="7">
    <source>
        <dbReference type="Pfam" id="PF07732"/>
    </source>
</evidence>
<keyword evidence="1" id="KW-0479">Metal-binding</keyword>
<feature type="domain" description="Plastocyanin-like" evidence="5">
    <location>
        <begin position="185"/>
        <end position="274"/>
    </location>
</feature>
<evidence type="ECO:0000256" key="2">
    <source>
        <dbReference type="ARBA" id="ARBA00023002"/>
    </source>
</evidence>
<evidence type="ECO:0000259" key="5">
    <source>
        <dbReference type="Pfam" id="PF00394"/>
    </source>
</evidence>
<dbReference type="PROSITE" id="PS00080">
    <property type="entry name" value="MULTICOPPER_OXIDASE2"/>
    <property type="match status" value="1"/>
</dbReference>
<evidence type="ECO:0000256" key="4">
    <source>
        <dbReference type="SAM" id="SignalP"/>
    </source>
</evidence>
<evidence type="ECO:0000256" key="1">
    <source>
        <dbReference type="ARBA" id="ARBA00022723"/>
    </source>
</evidence>
<dbReference type="Pfam" id="PF07731">
    <property type="entry name" value="Cu-oxidase_2"/>
    <property type="match status" value="1"/>
</dbReference>
<dbReference type="EC" id="1.10.3.2" evidence="8"/>
<feature type="non-terminal residue" evidence="8">
    <location>
        <position position="482"/>
    </location>
</feature>
<dbReference type="InterPro" id="IPR002355">
    <property type="entry name" value="Cu_oxidase_Cu_BS"/>
</dbReference>
<organism evidence="8">
    <name type="scientific">Deinococcus cellulosilyticus</name>
    <dbReference type="NCBI Taxonomy" id="401558"/>
    <lineage>
        <taxon>Bacteria</taxon>
        <taxon>Thermotogati</taxon>
        <taxon>Deinococcota</taxon>
        <taxon>Deinococci</taxon>
        <taxon>Deinococcales</taxon>
        <taxon>Deinococcaceae</taxon>
        <taxon>Deinococcus</taxon>
    </lineage>
</organism>
<feature type="region of interest" description="Disordered" evidence="3">
    <location>
        <begin position="460"/>
        <end position="482"/>
    </location>
</feature>
<dbReference type="InterPro" id="IPR011706">
    <property type="entry name" value="Cu-oxidase_C"/>
</dbReference>
<feature type="domain" description="Plastocyanin-like" evidence="7">
    <location>
        <begin position="52"/>
        <end position="162"/>
    </location>
</feature>
<dbReference type="InterPro" id="IPR008972">
    <property type="entry name" value="Cupredoxin"/>
</dbReference>
<dbReference type="InterPro" id="IPR045087">
    <property type="entry name" value="Cu-oxidase_fam"/>
</dbReference>
<accession>A0A142F319</accession>
<sequence length="482" mass="52587">MKQRLTAAALLTALLSSCAMKNPDVISYQDPEPLAGQRSGKAAEFTLTAQKSRLDLAGQSVEALTYNGTFPGPLLTLKAGEDVRITLKNNLSEPTNLHLHGLPLSPEVDDPFVVVPPGGSHTYAFQVPEEVHGTFWYHTHTHGASAAQLFSGLAGPLLVEAAKPNNPIEHMETHTVVFKDLPGAQHADDGVLMNGRENTLLVNGLVSPTLKTENSWVQLRLINASNARYLRLKLDDGLLQVVARDGIDLPGMERAQELLLTPGERADVLVSLQDHQNLKLQNLPYDRGVHSMGSHSGHTESKTAVVLTLQGPQKPGASVPRVETAPPPFLQLQGNEKVRKVILQETMQPVKFFINGRSFDMNRVDFHVSEGSTEIWELQNTTEMDHPFHLHTFPMQLIRIGGKEVPPVWKDTVNIPKNSTVTVAVHFKGFTGKTVFHCHIAEHEEAGMMGLLQVHPSGTALPASLEPIEPTVGPGEDAQHGH</sequence>
<proteinExistence type="predicted"/>
<dbReference type="PANTHER" id="PTHR11709:SF2">
    <property type="entry name" value="MULTICOPPER OXIDASE LPR1"/>
    <property type="match status" value="1"/>
</dbReference>
<dbReference type="Gene3D" id="2.60.40.420">
    <property type="entry name" value="Cupredoxins - blue copper proteins"/>
    <property type="match status" value="3"/>
</dbReference>
<feature type="signal peptide" evidence="4">
    <location>
        <begin position="1"/>
        <end position="21"/>
    </location>
</feature>
<name>A0A142F319_9DEIO</name>
<evidence type="ECO:0000256" key="3">
    <source>
        <dbReference type="SAM" id="MobiDB-lite"/>
    </source>
</evidence>
<feature type="domain" description="Plastocyanin-like" evidence="6">
    <location>
        <begin position="342"/>
        <end position="456"/>
    </location>
</feature>
<dbReference type="CDD" id="cd13853">
    <property type="entry name" value="CuRO_1_Tth-MCO_like"/>
    <property type="match status" value="1"/>
</dbReference>
<reference evidence="8" key="1">
    <citation type="submission" date="2015-10" db="EMBL/GenBank/DDBJ databases">
        <title>Purification and characterization of two thermo-alkali-stable laccase from Deinococcus cellulosilyticus.</title>
        <authorList>
            <person name="Kindermans A."/>
            <person name="Tupin A."/>
            <person name="Castang S."/>
            <person name="Leonetti J.-P."/>
            <person name="Chabot N."/>
        </authorList>
    </citation>
    <scope>NUCLEOTIDE SEQUENCE</scope>
    <source>
        <strain evidence="8">5516J-15</strain>
    </source>
</reference>
<dbReference type="Pfam" id="PF07732">
    <property type="entry name" value="Cu-oxidase_3"/>
    <property type="match status" value="1"/>
</dbReference>
<dbReference type="RefSeq" id="WP_146884181.1">
    <property type="nucleotide sequence ID" value="NZ_JBHSNH010000007.1"/>
</dbReference>
<dbReference type="InterPro" id="IPR011707">
    <property type="entry name" value="Cu-oxidase-like_N"/>
</dbReference>